<dbReference type="SUPFAM" id="SSF53720">
    <property type="entry name" value="ALDH-like"/>
    <property type="match status" value="1"/>
</dbReference>
<feature type="domain" description="Aldehyde dehydrogenase" evidence="5">
    <location>
        <begin position="49"/>
        <end position="503"/>
    </location>
</feature>
<evidence type="ECO:0000256" key="2">
    <source>
        <dbReference type="ARBA" id="ARBA00023002"/>
    </source>
</evidence>
<dbReference type="PROSITE" id="PS00687">
    <property type="entry name" value="ALDEHYDE_DEHYDR_GLU"/>
    <property type="match status" value="1"/>
</dbReference>
<sequence>MKVFQGKLMQYILKNAVRTVQYRSFTNVLSGPFNYVDGSKVTPVDFEDNIVVIQPSTGKRLCCVPASGSKDVNHAVLAAKLAFKEWSRQSNTQRGRLLLSAGKKIRDNLEYISQVEVNNNGKPIWEARVDIASCADAFEYFGGIIGSLTGQHVPFQGNSFAIVSREPLGVVGGIGAWNFPLQTCSWKVAPALACGNTMVFKPSPLTPLTAIILAELLEEVGFPKGAFNVIQGGAATGNALCSHPSVAKVSFTGSVDTGVKVMKAAADGIKKVTLELGGKSPIIIFDDADMENSVKATLMGNFLSQGAVCSNGTRVFVHEKIASSFLDCLIEATKKLKIGDPFKEDTTVGATISNDHARKVLRYIENAKKSGAVVAYGGEIVTLPPPLNEGIYISPCILTNCNDTMQVVKEEVFGAVLSFLTFSSEEEVIERANNTKFGLAGAVFTRDIQRAMRVIRQLEAGTIWINNYNIYPPEVPFGGYKFSGLGRENGTAVLEHYTQQKTVYMEAGNVDCGPLYQK</sequence>
<gene>
    <name evidence="6" type="ORF">R5R35_006444</name>
</gene>
<dbReference type="InterPro" id="IPR016161">
    <property type="entry name" value="Ald_DH/histidinol_DH"/>
</dbReference>
<keyword evidence="2 4" id="KW-0560">Oxidoreductase</keyword>
<evidence type="ECO:0000313" key="6">
    <source>
        <dbReference type="EMBL" id="KAK7871853.1"/>
    </source>
</evidence>
<dbReference type="Proteomes" id="UP001378592">
    <property type="component" value="Unassembled WGS sequence"/>
</dbReference>
<dbReference type="InterPro" id="IPR015590">
    <property type="entry name" value="Aldehyde_DH_dom"/>
</dbReference>
<dbReference type="Gene3D" id="3.40.309.10">
    <property type="entry name" value="Aldehyde Dehydrogenase, Chain A, domain 2"/>
    <property type="match status" value="1"/>
</dbReference>
<keyword evidence="7" id="KW-1185">Reference proteome</keyword>
<name>A0AAN9VWX6_9ORTH</name>
<dbReference type="InterPro" id="IPR016163">
    <property type="entry name" value="Ald_DH_C"/>
</dbReference>
<evidence type="ECO:0000313" key="7">
    <source>
        <dbReference type="Proteomes" id="UP001378592"/>
    </source>
</evidence>
<evidence type="ECO:0000256" key="3">
    <source>
        <dbReference type="PROSITE-ProRule" id="PRU10007"/>
    </source>
</evidence>
<evidence type="ECO:0000259" key="5">
    <source>
        <dbReference type="Pfam" id="PF00171"/>
    </source>
</evidence>
<comment type="similarity">
    <text evidence="1 4">Belongs to the aldehyde dehydrogenase family.</text>
</comment>
<dbReference type="Gene3D" id="3.40.605.10">
    <property type="entry name" value="Aldehyde Dehydrogenase, Chain A, domain 1"/>
    <property type="match status" value="1"/>
</dbReference>
<dbReference type="CDD" id="cd07090">
    <property type="entry name" value="ALDH_F9_TMBADH"/>
    <property type="match status" value="1"/>
</dbReference>
<proteinExistence type="inferred from homology"/>
<dbReference type="AlphaFoldDB" id="A0AAN9VWX6"/>
<organism evidence="6 7">
    <name type="scientific">Gryllus longicercus</name>
    <dbReference type="NCBI Taxonomy" id="2509291"/>
    <lineage>
        <taxon>Eukaryota</taxon>
        <taxon>Metazoa</taxon>
        <taxon>Ecdysozoa</taxon>
        <taxon>Arthropoda</taxon>
        <taxon>Hexapoda</taxon>
        <taxon>Insecta</taxon>
        <taxon>Pterygota</taxon>
        <taxon>Neoptera</taxon>
        <taxon>Polyneoptera</taxon>
        <taxon>Orthoptera</taxon>
        <taxon>Ensifera</taxon>
        <taxon>Gryllidea</taxon>
        <taxon>Grylloidea</taxon>
        <taxon>Gryllidae</taxon>
        <taxon>Gryllinae</taxon>
        <taxon>Gryllus</taxon>
    </lineage>
</organism>
<comment type="caution">
    <text evidence="6">The sequence shown here is derived from an EMBL/GenBank/DDBJ whole genome shotgun (WGS) entry which is preliminary data.</text>
</comment>
<evidence type="ECO:0000256" key="4">
    <source>
        <dbReference type="RuleBase" id="RU003345"/>
    </source>
</evidence>
<dbReference type="InterPro" id="IPR029510">
    <property type="entry name" value="Ald_DH_CS_GLU"/>
</dbReference>
<dbReference type="InterPro" id="IPR016162">
    <property type="entry name" value="Ald_DH_N"/>
</dbReference>
<feature type="active site" evidence="3">
    <location>
        <position position="275"/>
    </location>
</feature>
<reference evidence="6 7" key="1">
    <citation type="submission" date="2024-03" db="EMBL/GenBank/DDBJ databases">
        <title>The genome assembly and annotation of the cricket Gryllus longicercus Weissman &amp; Gray.</title>
        <authorList>
            <person name="Szrajer S."/>
            <person name="Gray D."/>
            <person name="Ylla G."/>
        </authorList>
    </citation>
    <scope>NUCLEOTIDE SEQUENCE [LARGE SCALE GENOMIC DNA]</scope>
    <source>
        <strain evidence="6">DAG 2021-001</strain>
        <tissue evidence="6">Whole body minus gut</tissue>
    </source>
</reference>
<dbReference type="FunFam" id="3.40.309.10:FF:000012">
    <property type="entry name" value="Betaine aldehyde dehydrogenase"/>
    <property type="match status" value="1"/>
</dbReference>
<evidence type="ECO:0000256" key="1">
    <source>
        <dbReference type="ARBA" id="ARBA00009986"/>
    </source>
</evidence>
<accession>A0AAN9VWX6</accession>
<dbReference type="FunFam" id="3.40.605.10:FF:000007">
    <property type="entry name" value="NAD/NADP-dependent betaine aldehyde dehydrogenase"/>
    <property type="match status" value="1"/>
</dbReference>
<dbReference type="PANTHER" id="PTHR11699">
    <property type="entry name" value="ALDEHYDE DEHYDROGENASE-RELATED"/>
    <property type="match status" value="1"/>
</dbReference>
<dbReference type="Pfam" id="PF00171">
    <property type="entry name" value="Aldedh"/>
    <property type="match status" value="1"/>
</dbReference>
<protein>
    <recommendedName>
        <fullName evidence="5">Aldehyde dehydrogenase domain-containing protein</fullName>
    </recommendedName>
</protein>
<dbReference type="GO" id="GO:0016620">
    <property type="term" value="F:oxidoreductase activity, acting on the aldehyde or oxo group of donors, NAD or NADP as acceptor"/>
    <property type="evidence" value="ECO:0007669"/>
    <property type="project" value="InterPro"/>
</dbReference>
<dbReference type="EMBL" id="JAZDUA010000033">
    <property type="protein sequence ID" value="KAK7871853.1"/>
    <property type="molecule type" value="Genomic_DNA"/>
</dbReference>
<dbReference type="NCBIfam" id="NF009725">
    <property type="entry name" value="PRK13252.1"/>
    <property type="match status" value="1"/>
</dbReference>